<dbReference type="InterPro" id="IPR018011">
    <property type="entry name" value="Carb_sulfotrans_8-10"/>
</dbReference>
<dbReference type="EMBL" id="BLXT01001455">
    <property type="protein sequence ID" value="GFN85733.1"/>
    <property type="molecule type" value="Genomic_DNA"/>
</dbReference>
<keyword evidence="8 9" id="KW-0325">Glycoprotein</keyword>
<keyword evidence="9" id="KW-0119">Carbohydrate metabolism</keyword>
<dbReference type="GO" id="GO:0000139">
    <property type="term" value="C:Golgi membrane"/>
    <property type="evidence" value="ECO:0007669"/>
    <property type="project" value="UniProtKB-SubCell"/>
</dbReference>
<sequence length="159" mass="18330">MNRSSKVKSTEVLVNEDYKLVYCFVPKGGCTFWIRLFRFLSGDVLNSSEVKSLLDIDRFFAHYSPNDAIVKIGAAMAEVENESLTFIFTRDPYRRLWSAYIDKIFLPDFWRNHGYAILEDRKKKALPRKRPSTSRNKRLSTNSSTNCPSDISVSTINTS</sequence>
<evidence type="ECO:0000256" key="2">
    <source>
        <dbReference type="ARBA" id="ARBA00006339"/>
    </source>
</evidence>
<keyword evidence="5" id="KW-1133">Transmembrane helix</keyword>
<dbReference type="GO" id="GO:0008146">
    <property type="term" value="F:sulfotransferase activity"/>
    <property type="evidence" value="ECO:0007669"/>
    <property type="project" value="InterPro"/>
</dbReference>
<dbReference type="EC" id="2.8.2.-" evidence="9"/>
<dbReference type="PANTHER" id="PTHR12137:SF54">
    <property type="entry name" value="CARBOHYDRATE SULFOTRANSFERASE"/>
    <property type="match status" value="1"/>
</dbReference>
<feature type="compositionally biased region" description="Polar residues" evidence="10">
    <location>
        <begin position="139"/>
        <end position="159"/>
    </location>
</feature>
<comment type="similarity">
    <text evidence="2 9">Belongs to the sulfotransferase 2 family.</text>
</comment>
<comment type="caution">
    <text evidence="11">The sequence shown here is derived from an EMBL/GenBank/DDBJ whole genome shotgun (WGS) entry which is preliminary data.</text>
</comment>
<evidence type="ECO:0000256" key="4">
    <source>
        <dbReference type="ARBA" id="ARBA00022692"/>
    </source>
</evidence>
<reference evidence="11 12" key="1">
    <citation type="journal article" date="2021" name="Elife">
        <title>Chloroplast acquisition without the gene transfer in kleptoplastic sea slugs, Plakobranchus ocellatus.</title>
        <authorList>
            <person name="Maeda T."/>
            <person name="Takahashi S."/>
            <person name="Yoshida T."/>
            <person name="Shimamura S."/>
            <person name="Takaki Y."/>
            <person name="Nagai Y."/>
            <person name="Toyoda A."/>
            <person name="Suzuki Y."/>
            <person name="Arimoto A."/>
            <person name="Ishii H."/>
            <person name="Satoh N."/>
            <person name="Nishiyama T."/>
            <person name="Hasebe M."/>
            <person name="Maruyama T."/>
            <person name="Minagawa J."/>
            <person name="Obokata J."/>
            <person name="Shigenobu S."/>
        </authorList>
    </citation>
    <scope>NUCLEOTIDE SEQUENCE [LARGE SCALE GENOMIC DNA]</scope>
</reference>
<gene>
    <name evidence="11" type="ORF">PoB_001223900</name>
</gene>
<keyword evidence="9" id="KW-0735">Signal-anchor</keyword>
<evidence type="ECO:0000313" key="12">
    <source>
        <dbReference type="Proteomes" id="UP000735302"/>
    </source>
</evidence>
<name>A0AAV3YUY3_9GAST</name>
<evidence type="ECO:0000256" key="1">
    <source>
        <dbReference type="ARBA" id="ARBA00004323"/>
    </source>
</evidence>
<keyword evidence="12" id="KW-1185">Reference proteome</keyword>
<keyword evidence="7" id="KW-0472">Membrane</keyword>
<proteinExistence type="inferred from homology"/>
<evidence type="ECO:0000256" key="7">
    <source>
        <dbReference type="ARBA" id="ARBA00023136"/>
    </source>
</evidence>
<organism evidence="11 12">
    <name type="scientific">Plakobranchus ocellatus</name>
    <dbReference type="NCBI Taxonomy" id="259542"/>
    <lineage>
        <taxon>Eukaryota</taxon>
        <taxon>Metazoa</taxon>
        <taxon>Spiralia</taxon>
        <taxon>Lophotrochozoa</taxon>
        <taxon>Mollusca</taxon>
        <taxon>Gastropoda</taxon>
        <taxon>Heterobranchia</taxon>
        <taxon>Euthyneura</taxon>
        <taxon>Panpulmonata</taxon>
        <taxon>Sacoglossa</taxon>
        <taxon>Placobranchoidea</taxon>
        <taxon>Plakobranchidae</taxon>
        <taxon>Plakobranchus</taxon>
    </lineage>
</organism>
<dbReference type="Pfam" id="PF03567">
    <property type="entry name" value="Sulfotransfer_2"/>
    <property type="match status" value="1"/>
</dbReference>
<feature type="region of interest" description="Disordered" evidence="10">
    <location>
        <begin position="126"/>
        <end position="159"/>
    </location>
</feature>
<evidence type="ECO:0000256" key="9">
    <source>
        <dbReference type="RuleBase" id="RU364020"/>
    </source>
</evidence>
<dbReference type="PANTHER" id="PTHR12137">
    <property type="entry name" value="CARBOHYDRATE SULFOTRANSFERASE"/>
    <property type="match status" value="1"/>
</dbReference>
<protein>
    <recommendedName>
        <fullName evidence="9">Carbohydrate sulfotransferase</fullName>
        <ecNumber evidence="9">2.8.2.-</ecNumber>
    </recommendedName>
</protein>
<evidence type="ECO:0000256" key="5">
    <source>
        <dbReference type="ARBA" id="ARBA00022989"/>
    </source>
</evidence>
<evidence type="ECO:0000256" key="8">
    <source>
        <dbReference type="ARBA" id="ARBA00023180"/>
    </source>
</evidence>
<keyword evidence="6 9" id="KW-0333">Golgi apparatus</keyword>
<evidence type="ECO:0000256" key="10">
    <source>
        <dbReference type="SAM" id="MobiDB-lite"/>
    </source>
</evidence>
<dbReference type="InterPro" id="IPR005331">
    <property type="entry name" value="Sulfotransferase"/>
</dbReference>
<evidence type="ECO:0000256" key="3">
    <source>
        <dbReference type="ARBA" id="ARBA00022679"/>
    </source>
</evidence>
<dbReference type="Proteomes" id="UP000735302">
    <property type="component" value="Unassembled WGS sequence"/>
</dbReference>
<keyword evidence="3 9" id="KW-0808">Transferase</keyword>
<evidence type="ECO:0000313" key="11">
    <source>
        <dbReference type="EMBL" id="GFN85733.1"/>
    </source>
</evidence>
<comment type="subcellular location">
    <subcellularLocation>
        <location evidence="1 9">Golgi apparatus membrane</location>
        <topology evidence="1 9">Single-pass type II membrane protein</topology>
    </subcellularLocation>
</comment>
<keyword evidence="4" id="KW-0812">Transmembrane</keyword>
<evidence type="ECO:0000256" key="6">
    <source>
        <dbReference type="ARBA" id="ARBA00023034"/>
    </source>
</evidence>
<dbReference type="AlphaFoldDB" id="A0AAV3YUY3"/>
<accession>A0AAV3YUY3</accession>
<feature type="compositionally biased region" description="Basic residues" evidence="10">
    <location>
        <begin position="126"/>
        <end position="138"/>
    </location>
</feature>
<dbReference type="GO" id="GO:0016051">
    <property type="term" value="P:carbohydrate biosynthetic process"/>
    <property type="evidence" value="ECO:0007669"/>
    <property type="project" value="InterPro"/>
</dbReference>